<evidence type="ECO:0000256" key="6">
    <source>
        <dbReference type="SAM" id="Phobius"/>
    </source>
</evidence>
<evidence type="ECO:0000256" key="2">
    <source>
        <dbReference type="ARBA" id="ARBA00022475"/>
    </source>
</evidence>
<comment type="subcellular location">
    <subcellularLocation>
        <location evidence="1">Cell membrane</location>
        <topology evidence="1">Multi-pass membrane protein</topology>
    </subcellularLocation>
</comment>
<dbReference type="InterPro" id="IPR051611">
    <property type="entry name" value="ECF_transporter_component"/>
</dbReference>
<dbReference type="GeneID" id="83010475"/>
<reference evidence="7 8" key="1">
    <citation type="submission" date="2015-09" db="EMBL/GenBank/DDBJ databases">
        <authorList>
            <consortium name="Pathogen Informatics"/>
        </authorList>
    </citation>
    <scope>NUCLEOTIDE SEQUENCE [LARGE SCALE GENOMIC DNA]</scope>
    <source>
        <strain evidence="7 8">2789STDY5834855</strain>
    </source>
</reference>
<dbReference type="RefSeq" id="WP_042393983.1">
    <property type="nucleotide sequence ID" value="NZ_CYYT01000013.1"/>
</dbReference>
<feature type="transmembrane region" description="Helical" evidence="6">
    <location>
        <begin position="153"/>
        <end position="169"/>
    </location>
</feature>
<organism evidence="7 8">
    <name type="scientific">Clostridium disporicum</name>
    <dbReference type="NCBI Taxonomy" id="84024"/>
    <lineage>
        <taxon>Bacteria</taxon>
        <taxon>Bacillati</taxon>
        <taxon>Bacillota</taxon>
        <taxon>Clostridia</taxon>
        <taxon>Eubacteriales</taxon>
        <taxon>Clostridiaceae</taxon>
        <taxon>Clostridium</taxon>
    </lineage>
</organism>
<dbReference type="EMBL" id="CYZV01000003">
    <property type="protein sequence ID" value="CUN62461.1"/>
    <property type="molecule type" value="Genomic_DNA"/>
</dbReference>
<dbReference type="GO" id="GO:0043190">
    <property type="term" value="C:ATP-binding cassette (ABC) transporter complex"/>
    <property type="evidence" value="ECO:0007669"/>
    <property type="project" value="InterPro"/>
</dbReference>
<dbReference type="Pfam" id="PF02361">
    <property type="entry name" value="CbiQ"/>
    <property type="match status" value="1"/>
</dbReference>
<evidence type="ECO:0000313" key="8">
    <source>
        <dbReference type="Proteomes" id="UP000095558"/>
    </source>
</evidence>
<feature type="transmembrane region" description="Helical" evidence="6">
    <location>
        <begin position="22"/>
        <end position="42"/>
    </location>
</feature>
<evidence type="ECO:0000256" key="5">
    <source>
        <dbReference type="ARBA" id="ARBA00023136"/>
    </source>
</evidence>
<dbReference type="AlphaFoldDB" id="A0A173YE34"/>
<feature type="transmembrane region" description="Helical" evidence="6">
    <location>
        <begin position="54"/>
        <end position="73"/>
    </location>
</feature>
<keyword evidence="4 6" id="KW-1133">Transmembrane helix</keyword>
<dbReference type="NCBIfam" id="TIGR02454">
    <property type="entry name" value="ECF_T_CbiQ"/>
    <property type="match status" value="1"/>
</dbReference>
<protein>
    <submittedName>
        <fullName evidence="7">Cobalt ABC transporter inner membrane subunit CbiQ</fullName>
    </submittedName>
</protein>
<evidence type="ECO:0000256" key="4">
    <source>
        <dbReference type="ARBA" id="ARBA00022989"/>
    </source>
</evidence>
<dbReference type="InterPro" id="IPR003339">
    <property type="entry name" value="ABC/ECF_trnsptr_transmembrane"/>
</dbReference>
<dbReference type="GO" id="GO:0006824">
    <property type="term" value="P:cobalt ion transport"/>
    <property type="evidence" value="ECO:0007669"/>
    <property type="project" value="InterPro"/>
</dbReference>
<gene>
    <name evidence="7" type="primary">ykoC</name>
    <name evidence="7" type="ORF">ERS852470_00338</name>
</gene>
<dbReference type="InterPro" id="IPR012809">
    <property type="entry name" value="ECF_CbiQ"/>
</dbReference>
<accession>A0A173YE34</accession>
<keyword evidence="5 6" id="KW-0472">Membrane</keyword>
<dbReference type="OrthoDB" id="8585740at2"/>
<dbReference type="Proteomes" id="UP000095558">
    <property type="component" value="Unassembled WGS sequence"/>
</dbReference>
<evidence type="ECO:0000256" key="1">
    <source>
        <dbReference type="ARBA" id="ARBA00004651"/>
    </source>
</evidence>
<evidence type="ECO:0000313" key="7">
    <source>
        <dbReference type="EMBL" id="CUN62461.1"/>
    </source>
</evidence>
<feature type="transmembrane region" description="Helical" evidence="6">
    <location>
        <begin position="79"/>
        <end position="96"/>
    </location>
</feature>
<keyword evidence="3 6" id="KW-0812">Transmembrane</keyword>
<sequence>MANIMNSIYEINTLDDLAKKDTIIHCIHPLVKLITTFLYLICVVSFNKYEISGLIPFVFYPILITSLGEIPLAPILKRVLIAAPFILGVGVINLFYDKTPMNVAGIIINSGWITFLSLSIKILLTVVVSILLIATTGMENLACALRMIKVPKIFVMQILLTYRYISVLVEEASRMMKAYYLRAPGQKGVKMKDLGSFIGQMLLRTYDRAQRVYEAMKLRGFNGEYNSTASLKIKLSDYLYLTIWCLFFIVARNFNIPILIGNLFSGVIG</sequence>
<dbReference type="PANTHER" id="PTHR34857">
    <property type="entry name" value="SLL0384 PROTEIN"/>
    <property type="match status" value="1"/>
</dbReference>
<dbReference type="CDD" id="cd16914">
    <property type="entry name" value="EcfT"/>
    <property type="match status" value="1"/>
</dbReference>
<keyword evidence="2" id="KW-1003">Cell membrane</keyword>
<dbReference type="PANTHER" id="PTHR34857:SF2">
    <property type="entry name" value="SLL0384 PROTEIN"/>
    <property type="match status" value="1"/>
</dbReference>
<proteinExistence type="predicted"/>
<feature type="transmembrane region" description="Helical" evidence="6">
    <location>
        <begin position="103"/>
        <end position="133"/>
    </location>
</feature>
<evidence type="ECO:0000256" key="3">
    <source>
        <dbReference type="ARBA" id="ARBA00022692"/>
    </source>
</evidence>
<feature type="transmembrane region" description="Helical" evidence="6">
    <location>
        <begin position="238"/>
        <end position="260"/>
    </location>
</feature>
<name>A0A173YE34_9CLOT</name>